<comment type="caution">
    <text evidence="6">The sequence shown here is derived from an EMBL/GenBank/DDBJ whole genome shotgun (WGS) entry which is preliminary data.</text>
</comment>
<dbReference type="Pfam" id="PF14246">
    <property type="entry name" value="TetR_C_7"/>
    <property type="match status" value="1"/>
</dbReference>
<dbReference type="SUPFAM" id="SSF46689">
    <property type="entry name" value="Homeodomain-like"/>
    <property type="match status" value="1"/>
</dbReference>
<evidence type="ECO:0000256" key="4">
    <source>
        <dbReference type="PROSITE-ProRule" id="PRU00335"/>
    </source>
</evidence>
<evidence type="ECO:0000256" key="2">
    <source>
        <dbReference type="ARBA" id="ARBA00023125"/>
    </source>
</evidence>
<dbReference type="FunFam" id="1.10.10.60:FF:000141">
    <property type="entry name" value="TetR family transcriptional regulator"/>
    <property type="match status" value="1"/>
</dbReference>
<evidence type="ECO:0000256" key="3">
    <source>
        <dbReference type="ARBA" id="ARBA00023163"/>
    </source>
</evidence>
<dbReference type="InterPro" id="IPR001647">
    <property type="entry name" value="HTH_TetR"/>
</dbReference>
<keyword evidence="3" id="KW-0804">Transcription</keyword>
<reference evidence="6 7" key="1">
    <citation type="submission" date="2018-07" db="EMBL/GenBank/DDBJ databases">
        <title>Dyella monticola sp. nov. and Dyella psychrodurans sp. nov. isolated from monsoon evergreen broad-leaved forest soil of Dinghu Mountain, China.</title>
        <authorList>
            <person name="Gao Z."/>
            <person name="Qiu L."/>
        </authorList>
    </citation>
    <scope>NUCLEOTIDE SEQUENCE [LARGE SCALE GENOMIC DNA]</scope>
    <source>
        <strain evidence="6 7">4G-K06</strain>
    </source>
</reference>
<keyword evidence="7" id="KW-1185">Reference proteome</keyword>
<organism evidence="6 7">
    <name type="scientific">Dyella monticola</name>
    <dbReference type="NCBI Taxonomy" id="1927958"/>
    <lineage>
        <taxon>Bacteria</taxon>
        <taxon>Pseudomonadati</taxon>
        <taxon>Pseudomonadota</taxon>
        <taxon>Gammaproteobacteria</taxon>
        <taxon>Lysobacterales</taxon>
        <taxon>Rhodanobacteraceae</taxon>
        <taxon>Dyella</taxon>
    </lineage>
</organism>
<dbReference type="GO" id="GO:0003700">
    <property type="term" value="F:DNA-binding transcription factor activity"/>
    <property type="evidence" value="ECO:0007669"/>
    <property type="project" value="TreeGrafter"/>
</dbReference>
<dbReference type="AlphaFoldDB" id="A0A370WVE3"/>
<dbReference type="SUPFAM" id="SSF48498">
    <property type="entry name" value="Tetracyclin repressor-like, C-terminal domain"/>
    <property type="match status" value="1"/>
</dbReference>
<feature type="domain" description="HTH tetR-type" evidence="5">
    <location>
        <begin position="18"/>
        <end position="78"/>
    </location>
</feature>
<dbReference type="Gene3D" id="1.10.357.10">
    <property type="entry name" value="Tetracycline Repressor, domain 2"/>
    <property type="match status" value="1"/>
</dbReference>
<evidence type="ECO:0000313" key="6">
    <source>
        <dbReference type="EMBL" id="RDS80118.1"/>
    </source>
</evidence>
<protein>
    <submittedName>
        <fullName evidence="6">TetR family transcriptional regulator</fullName>
    </submittedName>
</protein>
<dbReference type="Proteomes" id="UP000254258">
    <property type="component" value="Unassembled WGS sequence"/>
</dbReference>
<dbReference type="EMBL" id="QRBE01000009">
    <property type="protein sequence ID" value="RDS80118.1"/>
    <property type="molecule type" value="Genomic_DNA"/>
</dbReference>
<keyword evidence="1" id="KW-0805">Transcription regulation</keyword>
<proteinExistence type="predicted"/>
<dbReference type="InterPro" id="IPR050109">
    <property type="entry name" value="HTH-type_TetR-like_transc_reg"/>
</dbReference>
<sequence>MNSIPLTKPHGPGRPKDMEKRAAILDAAKALFIRNAFAGTSMDAIAAEAGVSKLTVYSHFGDKDNLFREVIRSRIQDLLPEETYQFDPSADIGDILHRIALIHAHLDCDAENVGTFRAILSDCRQGNPRFGKLMWEEGPMRTRALMERLLQKAVDTGKLDIADVPRAGIQFMALIKGDMMMRRMFGCADCAQTYAKEVEENAHAGVAMFLRAYAPRR</sequence>
<dbReference type="InterPro" id="IPR009057">
    <property type="entry name" value="Homeodomain-like_sf"/>
</dbReference>
<dbReference type="PROSITE" id="PS50977">
    <property type="entry name" value="HTH_TETR_2"/>
    <property type="match status" value="1"/>
</dbReference>
<dbReference type="OrthoDB" id="8535430at2"/>
<dbReference type="InterPro" id="IPR036271">
    <property type="entry name" value="Tet_transcr_reg_TetR-rel_C_sf"/>
</dbReference>
<feature type="DNA-binding region" description="H-T-H motif" evidence="4">
    <location>
        <begin position="41"/>
        <end position="60"/>
    </location>
</feature>
<name>A0A370WVE3_9GAMM</name>
<dbReference type="GO" id="GO:0000976">
    <property type="term" value="F:transcription cis-regulatory region binding"/>
    <property type="evidence" value="ECO:0007669"/>
    <property type="project" value="TreeGrafter"/>
</dbReference>
<gene>
    <name evidence="6" type="ORF">DWU98_14485</name>
</gene>
<dbReference type="PANTHER" id="PTHR30055:SF146">
    <property type="entry name" value="HTH-TYPE TRANSCRIPTIONAL DUAL REGULATOR CECR"/>
    <property type="match status" value="1"/>
</dbReference>
<evidence type="ECO:0000259" key="5">
    <source>
        <dbReference type="PROSITE" id="PS50977"/>
    </source>
</evidence>
<dbReference type="RefSeq" id="WP_115496286.1">
    <property type="nucleotide sequence ID" value="NZ_QRBE01000009.1"/>
</dbReference>
<dbReference type="InterPro" id="IPR039536">
    <property type="entry name" value="TetR_C_Proteobacteria"/>
</dbReference>
<evidence type="ECO:0000256" key="1">
    <source>
        <dbReference type="ARBA" id="ARBA00023015"/>
    </source>
</evidence>
<dbReference type="Gene3D" id="1.10.10.60">
    <property type="entry name" value="Homeodomain-like"/>
    <property type="match status" value="1"/>
</dbReference>
<keyword evidence="2 4" id="KW-0238">DNA-binding</keyword>
<dbReference type="PRINTS" id="PR00455">
    <property type="entry name" value="HTHTETR"/>
</dbReference>
<dbReference type="PANTHER" id="PTHR30055">
    <property type="entry name" value="HTH-TYPE TRANSCRIPTIONAL REGULATOR RUTR"/>
    <property type="match status" value="1"/>
</dbReference>
<accession>A0A370WVE3</accession>
<evidence type="ECO:0000313" key="7">
    <source>
        <dbReference type="Proteomes" id="UP000254258"/>
    </source>
</evidence>
<dbReference type="Pfam" id="PF00440">
    <property type="entry name" value="TetR_N"/>
    <property type="match status" value="1"/>
</dbReference>